<feature type="coiled-coil region" evidence="5">
    <location>
        <begin position="2388"/>
        <end position="2422"/>
    </location>
</feature>
<dbReference type="InterPro" id="IPR006573">
    <property type="entry name" value="NHR_dom"/>
</dbReference>
<dbReference type="Pfam" id="PF13639">
    <property type="entry name" value="zf-RING_2"/>
    <property type="match status" value="1"/>
</dbReference>
<feature type="region of interest" description="Disordered" evidence="6">
    <location>
        <begin position="1376"/>
        <end position="1438"/>
    </location>
</feature>
<dbReference type="GO" id="GO:0005634">
    <property type="term" value="C:nucleus"/>
    <property type="evidence" value="ECO:0007669"/>
    <property type="project" value="TreeGrafter"/>
</dbReference>
<accession>A0A7J6N109</accession>
<dbReference type="SUPFAM" id="SSF57850">
    <property type="entry name" value="RING/U-box"/>
    <property type="match status" value="1"/>
</dbReference>
<evidence type="ECO:0000256" key="2">
    <source>
        <dbReference type="ARBA" id="ARBA00022771"/>
    </source>
</evidence>
<dbReference type="Proteomes" id="UP000591131">
    <property type="component" value="Unassembled WGS sequence"/>
</dbReference>
<protein>
    <recommendedName>
        <fullName evidence="7">RING-type domain-containing protein</fullName>
    </recommendedName>
</protein>
<dbReference type="Gene3D" id="3.30.40.10">
    <property type="entry name" value="Zinc/RING finger domain, C3HC4 (zinc finger)"/>
    <property type="match status" value="1"/>
</dbReference>
<keyword evidence="5" id="KW-0175">Coiled coil</keyword>
<dbReference type="InterPro" id="IPR051834">
    <property type="entry name" value="RING_finger_E3_ligase"/>
</dbReference>
<dbReference type="GO" id="GO:0006511">
    <property type="term" value="P:ubiquitin-dependent protein catabolic process"/>
    <property type="evidence" value="ECO:0007669"/>
    <property type="project" value="TreeGrafter"/>
</dbReference>
<dbReference type="InterPro" id="IPR043136">
    <property type="entry name" value="B30.2/SPRY_sf"/>
</dbReference>
<evidence type="ECO:0000313" key="8">
    <source>
        <dbReference type="EMBL" id="KAF4677267.1"/>
    </source>
</evidence>
<feature type="compositionally biased region" description="Low complexity" evidence="6">
    <location>
        <begin position="1"/>
        <end position="26"/>
    </location>
</feature>
<feature type="compositionally biased region" description="Basic and acidic residues" evidence="6">
    <location>
        <begin position="2122"/>
        <end position="2151"/>
    </location>
</feature>
<dbReference type="EMBL" id="JAAPAO010000017">
    <property type="protein sequence ID" value="KAF4677267.1"/>
    <property type="molecule type" value="Genomic_DNA"/>
</dbReference>
<feature type="compositionally biased region" description="Acidic residues" evidence="6">
    <location>
        <begin position="940"/>
        <end position="951"/>
    </location>
</feature>
<feature type="compositionally biased region" description="Polar residues" evidence="6">
    <location>
        <begin position="1228"/>
        <end position="1248"/>
    </location>
</feature>
<gene>
    <name evidence="8" type="ORF">FOL47_002506</name>
</gene>
<evidence type="ECO:0000256" key="5">
    <source>
        <dbReference type="SAM" id="Coils"/>
    </source>
</evidence>
<feature type="compositionally biased region" description="Polar residues" evidence="6">
    <location>
        <begin position="1317"/>
        <end position="1345"/>
    </location>
</feature>
<proteinExistence type="predicted"/>
<dbReference type="Pfam" id="PF07177">
    <property type="entry name" value="Neuralized"/>
    <property type="match status" value="1"/>
</dbReference>
<keyword evidence="3" id="KW-0862">Zinc</keyword>
<dbReference type="GO" id="GO:0008270">
    <property type="term" value="F:zinc ion binding"/>
    <property type="evidence" value="ECO:0007669"/>
    <property type="project" value="UniProtKB-KW"/>
</dbReference>
<name>A0A7J6N109_PERCH</name>
<feature type="compositionally biased region" description="Basic and acidic residues" evidence="6">
    <location>
        <begin position="1427"/>
        <end position="1438"/>
    </location>
</feature>
<dbReference type="SMART" id="SM00184">
    <property type="entry name" value="RING"/>
    <property type="match status" value="1"/>
</dbReference>
<feature type="region of interest" description="Disordered" evidence="6">
    <location>
        <begin position="2021"/>
        <end position="2161"/>
    </location>
</feature>
<feature type="compositionally biased region" description="Acidic residues" evidence="6">
    <location>
        <begin position="2111"/>
        <end position="2120"/>
    </location>
</feature>
<reference evidence="8 9" key="1">
    <citation type="submission" date="2020-04" db="EMBL/GenBank/DDBJ databases">
        <title>Perkinsus chesapeaki whole genome sequence.</title>
        <authorList>
            <person name="Bogema D.R."/>
        </authorList>
    </citation>
    <scope>NUCLEOTIDE SEQUENCE [LARGE SCALE GENOMIC DNA]</scope>
    <source>
        <strain evidence="8">ATCC PRA-425</strain>
    </source>
</reference>
<feature type="compositionally biased region" description="Basic and acidic residues" evidence="6">
    <location>
        <begin position="1261"/>
        <end position="1277"/>
    </location>
</feature>
<feature type="region of interest" description="Disordered" evidence="6">
    <location>
        <begin position="1174"/>
        <end position="1351"/>
    </location>
</feature>
<feature type="region of interest" description="Disordered" evidence="6">
    <location>
        <begin position="2177"/>
        <end position="2233"/>
    </location>
</feature>
<dbReference type="OrthoDB" id="8062037at2759"/>
<evidence type="ECO:0000256" key="1">
    <source>
        <dbReference type="ARBA" id="ARBA00022723"/>
    </source>
</evidence>
<dbReference type="InterPro" id="IPR013083">
    <property type="entry name" value="Znf_RING/FYVE/PHD"/>
</dbReference>
<feature type="compositionally biased region" description="Low complexity" evidence="6">
    <location>
        <begin position="2021"/>
        <end position="2033"/>
    </location>
</feature>
<dbReference type="PANTHER" id="PTHR45931:SF16">
    <property type="entry name" value="RING_U-BOX SUPERFAMILY PROTEIN"/>
    <property type="match status" value="1"/>
</dbReference>
<evidence type="ECO:0000256" key="3">
    <source>
        <dbReference type="ARBA" id="ARBA00022833"/>
    </source>
</evidence>
<evidence type="ECO:0000256" key="4">
    <source>
        <dbReference type="PROSITE-ProRule" id="PRU00175"/>
    </source>
</evidence>
<feature type="domain" description="RING-type" evidence="7">
    <location>
        <begin position="173"/>
        <end position="214"/>
    </location>
</feature>
<feature type="compositionally biased region" description="Basic residues" evidence="6">
    <location>
        <begin position="2097"/>
        <end position="2107"/>
    </location>
</feature>
<feature type="compositionally biased region" description="Basic residues" evidence="6">
    <location>
        <begin position="2070"/>
        <end position="2085"/>
    </location>
</feature>
<feature type="coiled-coil region" evidence="5">
    <location>
        <begin position="2554"/>
        <end position="2581"/>
    </location>
</feature>
<feature type="region of interest" description="Disordered" evidence="6">
    <location>
        <begin position="995"/>
        <end position="1019"/>
    </location>
</feature>
<feature type="compositionally biased region" description="Basic and acidic residues" evidence="6">
    <location>
        <begin position="926"/>
        <end position="939"/>
    </location>
</feature>
<dbReference type="PROSITE" id="PS50089">
    <property type="entry name" value="ZF_RING_2"/>
    <property type="match status" value="1"/>
</dbReference>
<dbReference type="PANTHER" id="PTHR45931">
    <property type="entry name" value="SI:CH211-59O9.10"/>
    <property type="match status" value="1"/>
</dbReference>
<feature type="region of interest" description="Disordered" evidence="6">
    <location>
        <begin position="834"/>
        <end position="971"/>
    </location>
</feature>
<feature type="compositionally biased region" description="Polar residues" evidence="6">
    <location>
        <begin position="1176"/>
        <end position="1189"/>
    </location>
</feature>
<organism evidence="8 9">
    <name type="scientific">Perkinsus chesapeaki</name>
    <name type="common">Clam parasite</name>
    <name type="synonym">Perkinsus andrewsi</name>
    <dbReference type="NCBI Taxonomy" id="330153"/>
    <lineage>
        <taxon>Eukaryota</taxon>
        <taxon>Sar</taxon>
        <taxon>Alveolata</taxon>
        <taxon>Perkinsozoa</taxon>
        <taxon>Perkinsea</taxon>
        <taxon>Perkinsida</taxon>
        <taxon>Perkinsidae</taxon>
        <taxon>Perkinsus</taxon>
    </lineage>
</organism>
<dbReference type="GO" id="GO:0061630">
    <property type="term" value="F:ubiquitin protein ligase activity"/>
    <property type="evidence" value="ECO:0007669"/>
    <property type="project" value="TreeGrafter"/>
</dbReference>
<feature type="region of interest" description="Disordered" evidence="6">
    <location>
        <begin position="1"/>
        <end position="30"/>
    </location>
</feature>
<feature type="compositionally biased region" description="Basic and acidic residues" evidence="6">
    <location>
        <begin position="2086"/>
        <end position="2096"/>
    </location>
</feature>
<comment type="caution">
    <text evidence="8">The sequence shown here is derived from an EMBL/GenBank/DDBJ whole genome shotgun (WGS) entry which is preliminary data.</text>
</comment>
<evidence type="ECO:0000259" key="7">
    <source>
        <dbReference type="PROSITE" id="PS50089"/>
    </source>
</evidence>
<evidence type="ECO:0000313" key="9">
    <source>
        <dbReference type="Proteomes" id="UP000591131"/>
    </source>
</evidence>
<sequence length="2763" mass="298128">MVNIEEVSSSSSTSPDEPVTSPESSTNPDGLFSTIAQRFAGFAETNPEEATALARITQIMVRTYPEAVQAALGVADRVNYFASHYLSWVPFMGGIAERISSATAGIPSSLRQDPDALDERINALLVEVLGEEKAAHLWDTNDGNMGLIGTPESLEGVSAVELEDGDGIVGEACAICMEEYNIGDKCYKMSCGHYLHEECGRRWLRRAPTCPICRAKMTSHDLCSASNDDGGDHSESSTFSDGHFTRRYESNGDGFTIQFQWQLGAYDDVLRQLGRGSAAVAKARKKRAPEWSHLEPSELAESMEQDCIERPEPLGMREKLSFIESTQARLKDEVRRLDALAYRSGKYNAKERAVVSELVAWSREAVGHNVEVSECGQIALATCPYGTIVYGNGRCSVRGGAVVYFEVCVKRLRPSTEQRPSGSRFRIGYTLCSPDMLLRKPSDGAMVMEDSVAWTVEEGDEVNMEGPWSPAVGDRLGLLVAPDDATGGSYLSVYINSVSVGRPPRRRVPRLPVLDRAVFVYADLGGSVEAVSLLPFPSLPPPPSDNSVAPGKPRCFGTWSRVGRNIVLSSDGKLASVIDHNEPYHRVVMGDGPLVRIPGLGWYYALRVKRMVDQSRFLDGLTVGVVRLRQQLARPPMLAAEMAQPAMLMGFNGQSFDTSIGEYEQTGWRPTDLRAGQVIGLLVREGSMKVILYVDGQQMAVASQMPSLAADEKLWPVVDLLGTCDAVSIITRPPLPAVGSVTQPVTTVDNLTADSTRSSLERVKAKEALVEEPPTLTILQEALKPVIDVQKQHSEALLSLVHQVGSGSVSRAPMSERRVVVEVRVVNGHGGTDVRVIDEDVDQGPSVVEDHGSSATVKKVRFEEDEEGKDVEEEEEPPVEESQSSHDSVDGASGSSWEMTSDESAADQNPEQVTGLLPITPAMSTSDRESDVSGVHGDDELSGSEGEEEDSVSSQSGDGQMLGGAGFSDRALSVEGPKTMAVAAVATDSLGMAAVATDSEESGDLRRGSDAISETGNGSPMARVSAALLEALSRPSRVGAVVEVALPSDEGQLLSVSPTSSSLTATESPMEEADQLAAELIGVDDSLAESFGSDGDEDSELGHGMVEVETIHEESGVGDEGTESRGHDAESNYCDDLVGSDLLHSGEETHGGLLVDVKMSLAGVMDAPSMVIVDATNPQKGSPRSSAPTSWGAAGQTVEEGGVANRRGHWSGTSLNEGTPKEMGSRLMSMQSIGSPSIKEQLSSVSSQSHKEEIGSVSNQSHKEEIGSKSKIAEPTHRAIAANNVEDISDTSGSDVSDPEDWAHGAAASPTSDEDSLSAQPRSATGSSGSVVMTSQEISERSSFTEPFHGGDEPGGVAAFLAQGWAQMQLVIGRRNLGTSDKREPESDGPEYQSDPGSESESHNSEMSSSLKDAGSDMPSSAASAHLRSDYTESADSNHRLLDQSEEVSALATAPLGLDTGHPPADACLIAVEIFKDSSGSGQMMISFSPDDDESPESVLCSDVALNAGEVLVCRLLAYMDHHQQQEEEELRATVELWHQCRRIQSISVACPENIGLSSLSERLVPLEGGRIAMTDISNPSHGPAVVPIPLALRSDGTWGLEVYVGECTSSRSGSSAGLTIGLAAGRSRPVTVGCETADEVEGVVAVCGYDGQLFNGAAFVDCHSDYHPSKLRPGDVLGVTLTEEGRFQVEVNAEAVVLSDAAMPSEVGSMWGILDLMDASATIQCSVFGRPPLPLVSFVHGGPKTVGAGHPSELPGTGLEGVCISASPIDVRSGFTVLINAVSDPTRPWGIAVGLLQADQGIGMINDGLSGAPSIDELDSLGMLVVHRLYGNPTGEVAGDDSQFIKERDVLEMRASTEGNAVVVKVNGVVAAVLPYRPLARPEKHSWWAAVDSLGDIVEVGTFFGTSRDYHRAVSGTAGEVGHEEHVQHSIDLGDLLVPLDMVTNDRNDPYSSAYRMPNVHAGAMPHSVASLTDLRLDRLCDRLERVVDKLDLYIMSSNRILEMAHSLFAENARRAATAEQPAAAARVEAPPQMRPEKVADVSVDSDADFGRAGLLEREEDEERQTHSAARKSKLRRKSARRSSRRLEEVAEPVKERKRSQRRKSRPPVEEVDAEEPVDTLEARRGTKAVEESSDGSDRQRSDGARESIARRMRPSSRLKQQEFLAGLVRQIAEQQADNTGDDHHREAHHHKSRRSSASRKASRLLVDEASEDGQVDRDELDHAPPPTTVVLDHEGSWHLSTVGLGTRRSCETNSPASTPGHLPPICGIPRNPLIRHYRGPGILPHSADATDTLAEVESVKHLDDLVVPGTISNLLRKGAAIGKSRSNKGKWAPRTAAGRQNLNDLGRLVEKLKVAARDDRRHRDTQTTAPSDFRVLSTLTELNNFIAERSEEVAELGKLAKELTAELDEETFQLELLNQRTVRRLPLEEISTLSAMDRIKQRQMEDQEEEKLENDRATLGAQVADLSQKLGSVTNALKDARFLYKDSRKSKCQVLVDVLKVCTEPDGSAASAIVRELLEMGVTPPECAKHLQETCGKSVFTEPWMFNAFVCISAMKTQIDKLKLRLDRHKREAAGAMEEERSRFMSLTQSEMNHSLSSSAILTSSEGWRRATCRLVNEIKPSSSVKCGLDEALASITPNDEKSSRVKSLSRASSFMPIDRSELRERQERSQMSGFVTDVSTTEERLTEAIVRLETVFQSIIGVMRKAITIYRDTNDGDALRQSSVALSWLVGQARSRKVMTALLERTSSHQRHDEAYSLLS</sequence>
<feature type="compositionally biased region" description="Basic residues" evidence="6">
    <location>
        <begin position="2188"/>
        <end position="2204"/>
    </location>
</feature>
<feature type="compositionally biased region" description="Acidic residues" evidence="6">
    <location>
        <begin position="863"/>
        <end position="879"/>
    </location>
</feature>
<keyword evidence="1" id="KW-0479">Metal-binding</keyword>
<keyword evidence="9" id="KW-1185">Reference proteome</keyword>
<dbReference type="Gene3D" id="2.60.120.920">
    <property type="match status" value="1"/>
</dbReference>
<evidence type="ECO:0000256" key="6">
    <source>
        <dbReference type="SAM" id="MobiDB-lite"/>
    </source>
</evidence>
<keyword evidence="2 4" id="KW-0863">Zinc-finger</keyword>
<dbReference type="InterPro" id="IPR001841">
    <property type="entry name" value="Znf_RING"/>
</dbReference>